<reference evidence="1 2" key="2">
    <citation type="journal article" date="2022" name="Mar. Drugs">
        <title>Bioassay-Guided Fractionation Leads to the Detection of Cholic Acid Generated by the Rare Thalassomonas sp.</title>
        <authorList>
            <person name="Pheiffer F."/>
            <person name="Schneider Y.K."/>
            <person name="Hansen E.H."/>
            <person name="Andersen J.H."/>
            <person name="Isaksson J."/>
            <person name="Busche T."/>
            <person name="R C."/>
            <person name="Kalinowski J."/>
            <person name="Zyl L.V."/>
            <person name="Trindade M."/>
        </authorList>
    </citation>
    <scope>NUCLEOTIDE SEQUENCE [LARGE SCALE GENOMIC DNA]</scope>
    <source>
        <strain evidence="1 2">A5K-106</strain>
    </source>
</reference>
<accession>A0AAF0C6B6</accession>
<dbReference type="Proteomes" id="UP000032568">
    <property type="component" value="Chromosome"/>
</dbReference>
<reference evidence="1 2" key="1">
    <citation type="journal article" date="2015" name="Genome Announc.">
        <title>Draft Genome Sequences of Marine Isolates of Thalassomonas viridans and Thalassomonas actiniarum.</title>
        <authorList>
            <person name="Olonade I."/>
            <person name="van Zyl L.J."/>
            <person name="Trindade M."/>
        </authorList>
    </citation>
    <scope>NUCLEOTIDE SEQUENCE [LARGE SCALE GENOMIC DNA]</scope>
    <source>
        <strain evidence="1 2">A5K-106</strain>
    </source>
</reference>
<protein>
    <submittedName>
        <fullName evidence="1">Uncharacterized protein</fullName>
    </submittedName>
</protein>
<organism evidence="1 2">
    <name type="scientific">Thalassomonas actiniarum</name>
    <dbReference type="NCBI Taxonomy" id="485447"/>
    <lineage>
        <taxon>Bacteria</taxon>
        <taxon>Pseudomonadati</taxon>
        <taxon>Pseudomonadota</taxon>
        <taxon>Gammaproteobacteria</taxon>
        <taxon>Alteromonadales</taxon>
        <taxon>Colwelliaceae</taxon>
        <taxon>Thalassomonas</taxon>
    </lineage>
</organism>
<keyword evidence="2" id="KW-1185">Reference proteome</keyword>
<evidence type="ECO:0000313" key="1">
    <source>
        <dbReference type="EMBL" id="WDE02071.1"/>
    </source>
</evidence>
<proteinExistence type="predicted"/>
<sequence length="80" mass="8847">MAINTKPMSQQNIAVSIKQVTVQQNTNLNSALLWQPENHKHAGQLSAFSKIMAEHINGKELPGKASHPLVNSVIRHDLKN</sequence>
<dbReference type="AlphaFoldDB" id="A0AAF0C6B6"/>
<gene>
    <name evidence="1" type="ORF">SG35_016260</name>
</gene>
<dbReference type="EMBL" id="CP059735">
    <property type="protein sequence ID" value="WDE02071.1"/>
    <property type="molecule type" value="Genomic_DNA"/>
</dbReference>
<name>A0AAF0C6B6_9GAMM</name>
<dbReference type="KEGG" id="tact:SG35_016260"/>
<evidence type="ECO:0000313" key="2">
    <source>
        <dbReference type="Proteomes" id="UP000032568"/>
    </source>
</evidence>
<dbReference type="RefSeq" id="WP_162484989.1">
    <property type="nucleotide sequence ID" value="NZ_CP059735.1"/>
</dbReference>